<evidence type="ECO:0000313" key="2">
    <source>
        <dbReference type="EMBL" id="TWU25307.1"/>
    </source>
</evidence>
<sequence length="92" mass="10122">MAMRELSKYRFKALSGRRDAGVCVVANAPRKSVTFHGFHAFLTTASTRTCEIAYKQWLSVDSAPNLGPQPTQAGNLGCDESRQTNIKLDDDC</sequence>
<evidence type="ECO:0000256" key="1">
    <source>
        <dbReference type="SAM" id="MobiDB-lite"/>
    </source>
</evidence>
<feature type="compositionally biased region" description="Basic and acidic residues" evidence="1">
    <location>
        <begin position="79"/>
        <end position="92"/>
    </location>
</feature>
<comment type="caution">
    <text evidence="2">The sequence shown here is derived from an EMBL/GenBank/DDBJ whole genome shotgun (WGS) entry which is preliminary data.</text>
</comment>
<dbReference type="EMBL" id="SJPT01000002">
    <property type="protein sequence ID" value="TWU25307.1"/>
    <property type="molecule type" value="Genomic_DNA"/>
</dbReference>
<keyword evidence="3" id="KW-1185">Reference proteome</keyword>
<reference evidence="2 3" key="1">
    <citation type="submission" date="2019-02" db="EMBL/GenBank/DDBJ databases">
        <title>Deep-cultivation of Planctomycetes and their phenomic and genomic characterization uncovers novel biology.</title>
        <authorList>
            <person name="Wiegand S."/>
            <person name="Jogler M."/>
            <person name="Boedeker C."/>
            <person name="Pinto D."/>
            <person name="Vollmers J."/>
            <person name="Rivas-Marin E."/>
            <person name="Kohn T."/>
            <person name="Peeters S.H."/>
            <person name="Heuer A."/>
            <person name="Rast P."/>
            <person name="Oberbeckmann S."/>
            <person name="Bunk B."/>
            <person name="Jeske O."/>
            <person name="Meyerdierks A."/>
            <person name="Storesund J.E."/>
            <person name="Kallscheuer N."/>
            <person name="Luecker S."/>
            <person name="Lage O.M."/>
            <person name="Pohl T."/>
            <person name="Merkel B.J."/>
            <person name="Hornburger P."/>
            <person name="Mueller R.-W."/>
            <person name="Bruemmer F."/>
            <person name="Labrenz M."/>
            <person name="Spormann A.M."/>
            <person name="Op Den Camp H."/>
            <person name="Overmann J."/>
            <person name="Amann R."/>
            <person name="Jetten M.S.M."/>
            <person name="Mascher T."/>
            <person name="Medema M.H."/>
            <person name="Devos D.P."/>
            <person name="Kaster A.-K."/>
            <person name="Ovreas L."/>
            <person name="Rohde M."/>
            <person name="Galperin M.Y."/>
            <person name="Jogler C."/>
        </authorList>
    </citation>
    <scope>NUCLEOTIDE SEQUENCE [LARGE SCALE GENOMIC DNA]</scope>
    <source>
        <strain evidence="2 3">Pla52o</strain>
    </source>
</reference>
<feature type="region of interest" description="Disordered" evidence="1">
    <location>
        <begin position="65"/>
        <end position="92"/>
    </location>
</feature>
<accession>A0A5C6CNX3</accession>
<proteinExistence type="predicted"/>
<evidence type="ECO:0000313" key="3">
    <source>
        <dbReference type="Proteomes" id="UP000316304"/>
    </source>
</evidence>
<dbReference type="AlphaFoldDB" id="A0A5C6CNX3"/>
<dbReference type="Proteomes" id="UP000316304">
    <property type="component" value="Unassembled WGS sequence"/>
</dbReference>
<organism evidence="2 3">
    <name type="scientific">Novipirellula galeiformis</name>
    <dbReference type="NCBI Taxonomy" id="2528004"/>
    <lineage>
        <taxon>Bacteria</taxon>
        <taxon>Pseudomonadati</taxon>
        <taxon>Planctomycetota</taxon>
        <taxon>Planctomycetia</taxon>
        <taxon>Pirellulales</taxon>
        <taxon>Pirellulaceae</taxon>
        <taxon>Novipirellula</taxon>
    </lineage>
</organism>
<name>A0A5C6CNX3_9BACT</name>
<protein>
    <submittedName>
        <fullName evidence="2">Uncharacterized protein</fullName>
    </submittedName>
</protein>
<gene>
    <name evidence="2" type="ORF">Pla52o_16060</name>
</gene>